<evidence type="ECO:0000313" key="6">
    <source>
        <dbReference type="Proteomes" id="UP000274786"/>
    </source>
</evidence>
<evidence type="ECO:0000256" key="2">
    <source>
        <dbReference type="ARBA" id="ARBA00023125"/>
    </source>
</evidence>
<accession>A0A498CHP5</accession>
<dbReference type="CDD" id="cd01392">
    <property type="entry name" value="HTH_LacI"/>
    <property type="match status" value="1"/>
</dbReference>
<comment type="caution">
    <text evidence="5">The sequence shown here is derived from an EMBL/GenBank/DDBJ whole genome shotgun (WGS) entry which is preliminary data.</text>
</comment>
<dbReference type="CDD" id="cd01545">
    <property type="entry name" value="PBP1_SalR"/>
    <property type="match status" value="1"/>
</dbReference>
<dbReference type="Pfam" id="PF13377">
    <property type="entry name" value="Peripla_BP_3"/>
    <property type="match status" value="1"/>
</dbReference>
<feature type="domain" description="HTH lacI-type" evidence="4">
    <location>
        <begin position="47"/>
        <end position="101"/>
    </location>
</feature>
<dbReference type="Pfam" id="PF00356">
    <property type="entry name" value="LacI"/>
    <property type="match status" value="1"/>
</dbReference>
<name>A0A498CHP5_9GAMM</name>
<dbReference type="PROSITE" id="PS00356">
    <property type="entry name" value="HTH_LACI_1"/>
    <property type="match status" value="1"/>
</dbReference>
<dbReference type="SMART" id="SM00354">
    <property type="entry name" value="HTH_LACI"/>
    <property type="match status" value="1"/>
</dbReference>
<dbReference type="Proteomes" id="UP000274786">
    <property type="component" value="Unassembled WGS sequence"/>
</dbReference>
<dbReference type="InterPro" id="IPR010982">
    <property type="entry name" value="Lambda_DNA-bd_dom_sf"/>
</dbReference>
<keyword evidence="1" id="KW-0805">Transcription regulation</keyword>
<dbReference type="GO" id="GO:0003700">
    <property type="term" value="F:DNA-binding transcription factor activity"/>
    <property type="evidence" value="ECO:0007669"/>
    <property type="project" value="TreeGrafter"/>
</dbReference>
<dbReference type="Gene3D" id="3.40.50.2300">
    <property type="match status" value="2"/>
</dbReference>
<evidence type="ECO:0000259" key="4">
    <source>
        <dbReference type="PROSITE" id="PS50932"/>
    </source>
</evidence>
<dbReference type="Gene3D" id="1.10.260.40">
    <property type="entry name" value="lambda repressor-like DNA-binding domains"/>
    <property type="match status" value="1"/>
</dbReference>
<reference evidence="5 6" key="1">
    <citation type="submission" date="2018-10" db="EMBL/GenBank/DDBJ databases">
        <title>Comparative analysis of microorganisms from saline springs in Andes Mountain Range, Colombia.</title>
        <authorList>
            <person name="Rubin E."/>
        </authorList>
    </citation>
    <scope>NUCLEOTIDE SEQUENCE [LARGE SCALE GENOMIC DNA]</scope>
    <source>
        <strain evidence="5 6">USBA GBX 843</strain>
    </source>
</reference>
<evidence type="ECO:0000313" key="5">
    <source>
        <dbReference type="EMBL" id="RLK57579.1"/>
    </source>
</evidence>
<organism evidence="5 6">
    <name type="scientific">Stenotrophomonas rhizophila</name>
    <dbReference type="NCBI Taxonomy" id="216778"/>
    <lineage>
        <taxon>Bacteria</taxon>
        <taxon>Pseudomonadati</taxon>
        <taxon>Pseudomonadota</taxon>
        <taxon>Gammaproteobacteria</taxon>
        <taxon>Lysobacterales</taxon>
        <taxon>Lysobacteraceae</taxon>
        <taxon>Stenotrophomonas</taxon>
    </lineage>
</organism>
<dbReference type="SUPFAM" id="SSF53822">
    <property type="entry name" value="Periplasmic binding protein-like I"/>
    <property type="match status" value="1"/>
</dbReference>
<dbReference type="SUPFAM" id="SSF47413">
    <property type="entry name" value="lambda repressor-like DNA-binding domains"/>
    <property type="match status" value="1"/>
</dbReference>
<sequence length="379" mass="41423">MEKHEPATHAAGMATSACIGNIDVTHAHYHRHLPARPSKRNPRTMRSRIEDVAAVAGVSIKTVSRVLNNEPNVRAETRDRVLAAVARLGYKPNLSARSLAGQRSYALALVYNNPSRNYLMEIQNGMLEACHANHYNLILGPVGTARRTLPDLAALFENSRPDGVVLIPPLTDDAVVLAYLDEHEIPYASIAPRHPEGCIGVRMDETTAVIELIGHLVAQGHRRIGHIKGPRAHGACQWRHAGYRQALRQYAIEYDPALVVNGQFSFESGIDAANALLDLPEPPTAIFAANDDMAAAVFRVAGQRGLRIPRDLSVCGFDDTPIAGHIYPALTTVRQPTAAMGRLATEQLIDRIRSPEAGTMVTVDHAVLVRESTHPPRRR</sequence>
<dbReference type="PANTHER" id="PTHR30146">
    <property type="entry name" value="LACI-RELATED TRANSCRIPTIONAL REPRESSOR"/>
    <property type="match status" value="1"/>
</dbReference>
<dbReference type="PROSITE" id="PS51257">
    <property type="entry name" value="PROKAR_LIPOPROTEIN"/>
    <property type="match status" value="1"/>
</dbReference>
<dbReference type="GO" id="GO:0000976">
    <property type="term" value="F:transcription cis-regulatory region binding"/>
    <property type="evidence" value="ECO:0007669"/>
    <property type="project" value="TreeGrafter"/>
</dbReference>
<evidence type="ECO:0000256" key="1">
    <source>
        <dbReference type="ARBA" id="ARBA00023015"/>
    </source>
</evidence>
<proteinExistence type="predicted"/>
<dbReference type="AlphaFoldDB" id="A0A498CHP5"/>
<dbReference type="InterPro" id="IPR046335">
    <property type="entry name" value="LacI/GalR-like_sensor"/>
</dbReference>
<dbReference type="PANTHER" id="PTHR30146:SF153">
    <property type="entry name" value="LACTOSE OPERON REPRESSOR"/>
    <property type="match status" value="1"/>
</dbReference>
<protein>
    <submittedName>
        <fullName evidence="5">LacI family transcriptional regulator</fullName>
    </submittedName>
</protein>
<evidence type="ECO:0000256" key="3">
    <source>
        <dbReference type="ARBA" id="ARBA00023163"/>
    </source>
</evidence>
<dbReference type="PROSITE" id="PS50932">
    <property type="entry name" value="HTH_LACI_2"/>
    <property type="match status" value="1"/>
</dbReference>
<keyword evidence="2" id="KW-0238">DNA-binding</keyword>
<dbReference type="InterPro" id="IPR028082">
    <property type="entry name" value="Peripla_BP_I"/>
</dbReference>
<gene>
    <name evidence="5" type="ORF">BCL79_1986</name>
</gene>
<keyword evidence="3" id="KW-0804">Transcription</keyword>
<dbReference type="EMBL" id="RCDC01000004">
    <property type="protein sequence ID" value="RLK57579.1"/>
    <property type="molecule type" value="Genomic_DNA"/>
</dbReference>
<dbReference type="InterPro" id="IPR000843">
    <property type="entry name" value="HTH_LacI"/>
</dbReference>